<evidence type="ECO:0000259" key="15">
    <source>
        <dbReference type="Pfam" id="PF17655"/>
    </source>
</evidence>
<evidence type="ECO:0000256" key="9">
    <source>
        <dbReference type="ARBA" id="ARBA00023136"/>
    </source>
</evidence>
<evidence type="ECO:0000256" key="8">
    <source>
        <dbReference type="ARBA" id="ARBA00023065"/>
    </source>
</evidence>
<dbReference type="InterPro" id="IPR041647">
    <property type="entry name" value="IRK_C"/>
</dbReference>
<evidence type="ECO:0000256" key="6">
    <source>
        <dbReference type="ARBA" id="ARBA00022958"/>
    </source>
</evidence>
<evidence type="ECO:0000256" key="10">
    <source>
        <dbReference type="ARBA" id="ARBA00023303"/>
    </source>
</evidence>
<sequence>MVVSQDINEINSCEENDQNNVFPYYFIKNRPNVQRRRSSLQSWQQRNKVQIIRRLVRKSGKHSIHTKTTTEISFRFILDLFNTLIEGSWFVILLTVSLIFCTSWFMFAGFWAVISIENVENWNGTSDTCLEGINSFAGYLLFSIETQTTIGFGGRYINEYCIEAIVGLCIQLLFGVGVCGSLICIVFVKMGGPLHSRNSIVCFSRKAVICQRDGELSLIFRVRDYDRRYECHTRIAAFAAQRTGAVPTLRELKLDTPGILIWPVDVRHRIDADSPFWDVSAKDLITKRFEVIVVLEGESLTTSYMSRTMTSYVSREIKWGHKFKPCVFWNRECGKYEVNNKLFNKTEEVVTPLCSARRFLEVYFDVLSSTGGQTNSLSYPSSIYSSPSTVSPLVSKLETIHSCQEDNSSDDLGAIFLMTKADIERSDSETSDNDDGIVLSDLCFDEIEEKKKTKKSSEVELRKKDAGERPKTLTGTAKDFILSLVESSIGKNRSSKKYEETDF</sequence>
<dbReference type="InterPro" id="IPR016449">
    <property type="entry name" value="K_chnl_inward-rec_Kir"/>
</dbReference>
<evidence type="ECO:0000256" key="3">
    <source>
        <dbReference type="ARBA" id="ARBA00022538"/>
    </source>
</evidence>
<dbReference type="SUPFAM" id="SSF81296">
    <property type="entry name" value="E set domains"/>
    <property type="match status" value="1"/>
</dbReference>
<dbReference type="Pfam" id="PF01007">
    <property type="entry name" value="IRK"/>
    <property type="match status" value="1"/>
</dbReference>
<keyword evidence="9 13" id="KW-0472">Membrane</keyword>
<dbReference type="InterPro" id="IPR040445">
    <property type="entry name" value="Kir_TM"/>
</dbReference>
<comment type="caution">
    <text evidence="16">The sequence shown here is derived from an EMBL/GenBank/DDBJ whole genome shotgun (WGS) entry which is preliminary data.</text>
</comment>
<feature type="domain" description="Potassium channel inwardly rectifying transmembrane" evidence="14">
    <location>
        <begin position="56"/>
        <end position="191"/>
    </location>
</feature>
<feature type="transmembrane region" description="Helical" evidence="13">
    <location>
        <begin position="89"/>
        <end position="114"/>
    </location>
</feature>
<evidence type="ECO:0000256" key="4">
    <source>
        <dbReference type="ARBA" id="ARBA00022692"/>
    </source>
</evidence>
<dbReference type="SUPFAM" id="SSF81324">
    <property type="entry name" value="Voltage-gated potassium channels"/>
    <property type="match status" value="1"/>
</dbReference>
<dbReference type="GO" id="GO:0034702">
    <property type="term" value="C:monoatomic ion channel complex"/>
    <property type="evidence" value="ECO:0007669"/>
    <property type="project" value="UniProtKB-KW"/>
</dbReference>
<dbReference type="PANTHER" id="PTHR11767">
    <property type="entry name" value="INWARD RECTIFIER POTASSIUM CHANNEL"/>
    <property type="match status" value="1"/>
</dbReference>
<organism evidence="16 17">
    <name type="scientific">Rhynchophorus ferrugineus</name>
    <name type="common">Red palm weevil</name>
    <name type="synonym">Curculio ferrugineus</name>
    <dbReference type="NCBI Taxonomy" id="354439"/>
    <lineage>
        <taxon>Eukaryota</taxon>
        <taxon>Metazoa</taxon>
        <taxon>Ecdysozoa</taxon>
        <taxon>Arthropoda</taxon>
        <taxon>Hexapoda</taxon>
        <taxon>Insecta</taxon>
        <taxon>Pterygota</taxon>
        <taxon>Neoptera</taxon>
        <taxon>Endopterygota</taxon>
        <taxon>Coleoptera</taxon>
        <taxon>Polyphaga</taxon>
        <taxon>Cucujiformia</taxon>
        <taxon>Curculionidae</taxon>
        <taxon>Dryophthorinae</taxon>
        <taxon>Rhynchophorus</taxon>
    </lineage>
</organism>
<keyword evidence="3 11" id="KW-0633">Potassium transport</keyword>
<evidence type="ECO:0000256" key="2">
    <source>
        <dbReference type="ARBA" id="ARBA00022448"/>
    </source>
</evidence>
<accession>A0A834MGS9</accession>
<protein>
    <submittedName>
        <fullName evidence="16">Uncharacterized protein</fullName>
    </submittedName>
</protein>
<dbReference type="Gene3D" id="2.60.40.1400">
    <property type="entry name" value="G protein-activated inward rectifier potassium channel 1"/>
    <property type="match status" value="1"/>
</dbReference>
<name>A0A834MGS9_RHYFE</name>
<feature type="region of interest" description="Disordered" evidence="12">
    <location>
        <begin position="450"/>
        <end position="471"/>
    </location>
</feature>
<keyword evidence="10 11" id="KW-0407">Ion channel</keyword>
<comment type="similarity">
    <text evidence="11">Belongs to the inward rectifier-type potassium channel (TC 1.A.2.1) family.</text>
</comment>
<dbReference type="GO" id="GO:1990573">
    <property type="term" value="P:potassium ion import across plasma membrane"/>
    <property type="evidence" value="ECO:0007669"/>
    <property type="project" value="TreeGrafter"/>
</dbReference>
<feature type="transmembrane region" description="Helical" evidence="13">
    <location>
        <begin position="164"/>
        <end position="188"/>
    </location>
</feature>
<keyword evidence="2 11" id="KW-0813">Transport</keyword>
<evidence type="ECO:0000256" key="12">
    <source>
        <dbReference type="SAM" id="MobiDB-lite"/>
    </source>
</evidence>
<dbReference type="AlphaFoldDB" id="A0A834MGS9"/>
<evidence type="ECO:0000313" key="16">
    <source>
        <dbReference type="EMBL" id="KAF7277859.1"/>
    </source>
</evidence>
<keyword evidence="8 11" id="KW-0406">Ion transport</keyword>
<keyword evidence="5 11" id="KW-0851">Voltage-gated channel</keyword>
<dbReference type="Gene3D" id="1.10.287.70">
    <property type="match status" value="1"/>
</dbReference>
<dbReference type="GO" id="GO:0034765">
    <property type="term" value="P:regulation of monoatomic ion transmembrane transport"/>
    <property type="evidence" value="ECO:0007669"/>
    <property type="project" value="TreeGrafter"/>
</dbReference>
<dbReference type="OrthoDB" id="273257at2759"/>
<evidence type="ECO:0000256" key="5">
    <source>
        <dbReference type="ARBA" id="ARBA00022882"/>
    </source>
</evidence>
<keyword evidence="17" id="KW-1185">Reference proteome</keyword>
<dbReference type="Proteomes" id="UP000625711">
    <property type="component" value="Unassembled WGS sequence"/>
</dbReference>
<dbReference type="Pfam" id="PF17655">
    <property type="entry name" value="IRK_C"/>
    <property type="match status" value="1"/>
</dbReference>
<dbReference type="EMBL" id="JAACXV010000412">
    <property type="protein sequence ID" value="KAF7277859.1"/>
    <property type="molecule type" value="Genomic_DNA"/>
</dbReference>
<keyword evidence="4 11" id="KW-0812">Transmembrane</keyword>
<dbReference type="PANTHER" id="PTHR11767:SF113">
    <property type="entry name" value="INWARDLY RECTIFYING POTASSIUM CHANNEL 2, ISOFORM D"/>
    <property type="match status" value="1"/>
</dbReference>
<evidence type="ECO:0000313" key="17">
    <source>
        <dbReference type="Proteomes" id="UP000625711"/>
    </source>
</evidence>
<proteinExistence type="inferred from homology"/>
<evidence type="ECO:0000256" key="1">
    <source>
        <dbReference type="ARBA" id="ARBA00004141"/>
    </source>
</evidence>
<keyword evidence="7 13" id="KW-1133">Transmembrane helix</keyword>
<dbReference type="PRINTS" id="PR01320">
    <property type="entry name" value="KIRCHANNEL"/>
</dbReference>
<evidence type="ECO:0000256" key="13">
    <source>
        <dbReference type="SAM" id="Phobius"/>
    </source>
</evidence>
<gene>
    <name evidence="16" type="ORF">GWI33_009113</name>
</gene>
<feature type="domain" description="Inward rectifier potassium channel C-terminal" evidence="15">
    <location>
        <begin position="202"/>
        <end position="359"/>
    </location>
</feature>
<comment type="subcellular location">
    <subcellularLocation>
        <location evidence="1 11">Membrane</location>
        <topology evidence="1 11">Multi-pass membrane protein</topology>
    </subcellularLocation>
</comment>
<keyword evidence="6 11" id="KW-0630">Potassium</keyword>
<dbReference type="InterPro" id="IPR013518">
    <property type="entry name" value="K_chnl_inward-rec_Kir_cyto"/>
</dbReference>
<evidence type="ECO:0000259" key="14">
    <source>
        <dbReference type="Pfam" id="PF01007"/>
    </source>
</evidence>
<evidence type="ECO:0000256" key="7">
    <source>
        <dbReference type="ARBA" id="ARBA00022989"/>
    </source>
</evidence>
<dbReference type="GO" id="GO:0005242">
    <property type="term" value="F:inward rectifier potassium channel activity"/>
    <property type="evidence" value="ECO:0007669"/>
    <property type="project" value="InterPro"/>
</dbReference>
<reference evidence="16" key="1">
    <citation type="submission" date="2020-08" db="EMBL/GenBank/DDBJ databases">
        <title>Genome sequencing and assembly of the red palm weevil Rhynchophorus ferrugineus.</title>
        <authorList>
            <person name="Dias G.B."/>
            <person name="Bergman C.M."/>
            <person name="Manee M."/>
        </authorList>
    </citation>
    <scope>NUCLEOTIDE SEQUENCE</scope>
    <source>
        <strain evidence="16">AA-2017</strain>
        <tissue evidence="16">Whole larva</tissue>
    </source>
</reference>
<dbReference type="InterPro" id="IPR014756">
    <property type="entry name" value="Ig_E-set"/>
</dbReference>
<dbReference type="GO" id="GO:0005886">
    <property type="term" value="C:plasma membrane"/>
    <property type="evidence" value="ECO:0007669"/>
    <property type="project" value="TreeGrafter"/>
</dbReference>
<evidence type="ECO:0000256" key="11">
    <source>
        <dbReference type="RuleBase" id="RU003822"/>
    </source>
</evidence>